<proteinExistence type="predicted"/>
<dbReference type="Proteomes" id="UP000005239">
    <property type="component" value="Unassembled WGS sequence"/>
</dbReference>
<organism evidence="1 2">
    <name type="scientific">Pristionchus pacificus</name>
    <name type="common">Parasitic nematode worm</name>
    <dbReference type="NCBI Taxonomy" id="54126"/>
    <lineage>
        <taxon>Eukaryota</taxon>
        <taxon>Metazoa</taxon>
        <taxon>Ecdysozoa</taxon>
        <taxon>Nematoda</taxon>
        <taxon>Chromadorea</taxon>
        <taxon>Rhabditida</taxon>
        <taxon>Rhabditina</taxon>
        <taxon>Diplogasteromorpha</taxon>
        <taxon>Diplogasteroidea</taxon>
        <taxon>Neodiplogasteridae</taxon>
        <taxon>Pristionchus</taxon>
    </lineage>
</organism>
<protein>
    <submittedName>
        <fullName evidence="1">Uncharacterized protein</fullName>
    </submittedName>
</protein>
<accession>A0A8R1UIU8</accession>
<evidence type="ECO:0000313" key="2">
    <source>
        <dbReference type="Proteomes" id="UP000005239"/>
    </source>
</evidence>
<keyword evidence="2" id="KW-1185">Reference proteome</keyword>
<sequence>MVFLLLLLSSFLHPIDVCIPTSTAAIPPLKLCPPHNLEADPITVPLPFIVTKCQITTVRTAEATVVTCPTGSILYDVSNPTTPVLVEPRYAPKCTFVSGVWSTNRKVYKCLITPTTFLPPDPCTQQLYPEKIRVYEDTICPDDWPVTYVVRAVDEAGNQITLDNDINNRKVVFDAARGPCGTWHFTNTGNSAYLRPTVYLKAFTCAVAGNTPCQCDMLEIAPTNGAVGEPVMEESSTICNPGKRLEFTYIQEDGTRYWDSASNLSGRRMQCMAGIWMLVGPPGRIYSVDGAQSSSKIF</sequence>
<reference evidence="2" key="1">
    <citation type="journal article" date="2008" name="Nat. Genet.">
        <title>The Pristionchus pacificus genome provides a unique perspective on nematode lifestyle and parasitism.</title>
        <authorList>
            <person name="Dieterich C."/>
            <person name="Clifton S.W."/>
            <person name="Schuster L.N."/>
            <person name="Chinwalla A."/>
            <person name="Delehaunty K."/>
            <person name="Dinkelacker I."/>
            <person name="Fulton L."/>
            <person name="Fulton R."/>
            <person name="Godfrey J."/>
            <person name="Minx P."/>
            <person name="Mitreva M."/>
            <person name="Roeseler W."/>
            <person name="Tian H."/>
            <person name="Witte H."/>
            <person name="Yang S.P."/>
            <person name="Wilson R.K."/>
            <person name="Sommer R.J."/>
        </authorList>
    </citation>
    <scope>NUCLEOTIDE SEQUENCE [LARGE SCALE GENOMIC DNA]</scope>
    <source>
        <strain evidence="2">PS312</strain>
    </source>
</reference>
<dbReference type="EnsemblMetazoa" id="PPA27734.1">
    <property type="protein sequence ID" value="PPA27734.1"/>
    <property type="gene ID" value="WBGene00117288"/>
</dbReference>
<dbReference type="AlphaFoldDB" id="A0A2A6BSD6"/>
<name>A0A2A6BSD6_PRIPA</name>
<gene>
    <name evidence="1" type="primary">WBGene00117288</name>
</gene>
<reference evidence="1" key="2">
    <citation type="submission" date="2022-06" db="UniProtKB">
        <authorList>
            <consortium name="EnsemblMetazoa"/>
        </authorList>
    </citation>
    <scope>IDENTIFICATION</scope>
    <source>
        <strain evidence="1">PS312</strain>
    </source>
</reference>
<accession>A0A2A6BSD6</accession>
<evidence type="ECO:0000313" key="1">
    <source>
        <dbReference type="EnsemblMetazoa" id="PPA27734.1"/>
    </source>
</evidence>